<reference evidence="2 3" key="1">
    <citation type="journal article" date="2015" name="Nat. Commun.">
        <title>Outbred genome sequencing and CRISPR/Cas9 gene editing in butterflies.</title>
        <authorList>
            <person name="Li X."/>
            <person name="Fan D."/>
            <person name="Zhang W."/>
            <person name="Liu G."/>
            <person name="Zhang L."/>
            <person name="Zhao L."/>
            <person name="Fang X."/>
            <person name="Chen L."/>
            <person name="Dong Y."/>
            <person name="Chen Y."/>
            <person name="Ding Y."/>
            <person name="Zhao R."/>
            <person name="Feng M."/>
            <person name="Zhu Y."/>
            <person name="Feng Y."/>
            <person name="Jiang X."/>
            <person name="Zhu D."/>
            <person name="Xiang H."/>
            <person name="Feng X."/>
            <person name="Li S."/>
            <person name="Wang J."/>
            <person name="Zhang G."/>
            <person name="Kronforst M.R."/>
            <person name="Wang W."/>
        </authorList>
    </citation>
    <scope>NUCLEOTIDE SEQUENCE [LARGE SCALE GENOMIC DNA]</scope>
    <source>
        <strain evidence="2">Ya'a_city_454_Pm</strain>
        <tissue evidence="2">Whole body</tissue>
    </source>
</reference>
<feature type="compositionally biased region" description="Polar residues" evidence="1">
    <location>
        <begin position="61"/>
        <end position="70"/>
    </location>
</feature>
<feature type="compositionally biased region" description="Polar residues" evidence="1">
    <location>
        <begin position="25"/>
        <end position="38"/>
    </location>
</feature>
<keyword evidence="3" id="KW-1185">Reference proteome</keyword>
<gene>
    <name evidence="2" type="ORF">RR48_04988</name>
</gene>
<evidence type="ECO:0000313" key="2">
    <source>
        <dbReference type="EMBL" id="KPJ10165.1"/>
    </source>
</evidence>
<dbReference type="EMBL" id="KQ460970">
    <property type="protein sequence ID" value="KPJ10165.1"/>
    <property type="molecule type" value="Genomic_DNA"/>
</dbReference>
<sequence length="90" mass="9952">MVHASRRRDRSQQYSVPQPAVQRAAASSTACRSQQYNVPQPAVQRASSQQNSVPQPAPHQYRTSNIVSTPHNGYQSGCRIECGISFLIAR</sequence>
<name>A0A0N0PBB6_PAPMA</name>
<evidence type="ECO:0000313" key="3">
    <source>
        <dbReference type="Proteomes" id="UP000053240"/>
    </source>
</evidence>
<protein>
    <submittedName>
        <fullName evidence="2">Uncharacterized protein</fullName>
    </submittedName>
</protein>
<feature type="compositionally biased region" description="Polar residues" evidence="1">
    <location>
        <begin position="45"/>
        <end position="54"/>
    </location>
</feature>
<accession>A0A0N0PBB6</accession>
<feature type="region of interest" description="Disordered" evidence="1">
    <location>
        <begin position="1"/>
        <end position="70"/>
    </location>
</feature>
<dbReference type="Proteomes" id="UP000053240">
    <property type="component" value="Unassembled WGS sequence"/>
</dbReference>
<dbReference type="InParanoid" id="A0A0N0PBB6"/>
<dbReference type="AlphaFoldDB" id="A0A0N0PBB6"/>
<proteinExistence type="predicted"/>
<evidence type="ECO:0000256" key="1">
    <source>
        <dbReference type="SAM" id="MobiDB-lite"/>
    </source>
</evidence>
<organism evidence="2 3">
    <name type="scientific">Papilio machaon</name>
    <name type="common">Old World swallowtail butterfly</name>
    <dbReference type="NCBI Taxonomy" id="76193"/>
    <lineage>
        <taxon>Eukaryota</taxon>
        <taxon>Metazoa</taxon>
        <taxon>Ecdysozoa</taxon>
        <taxon>Arthropoda</taxon>
        <taxon>Hexapoda</taxon>
        <taxon>Insecta</taxon>
        <taxon>Pterygota</taxon>
        <taxon>Neoptera</taxon>
        <taxon>Endopterygota</taxon>
        <taxon>Lepidoptera</taxon>
        <taxon>Glossata</taxon>
        <taxon>Ditrysia</taxon>
        <taxon>Papilionoidea</taxon>
        <taxon>Papilionidae</taxon>
        <taxon>Papilioninae</taxon>
        <taxon>Papilio</taxon>
    </lineage>
</organism>